<dbReference type="InterPro" id="IPR050266">
    <property type="entry name" value="AB_hydrolase_sf"/>
</dbReference>
<dbReference type="Gene3D" id="3.40.50.1820">
    <property type="entry name" value="alpha/beta hydrolase"/>
    <property type="match status" value="1"/>
</dbReference>
<dbReference type="PRINTS" id="PR00111">
    <property type="entry name" value="ABHYDROLASE"/>
</dbReference>
<reference evidence="3 4" key="1">
    <citation type="submission" date="2018-12" db="EMBL/GenBank/DDBJ databases">
        <authorList>
            <person name="Yang Y."/>
        </authorList>
    </citation>
    <scope>NUCLEOTIDE SEQUENCE [LARGE SCALE GENOMIC DNA]</scope>
    <source>
        <strain evidence="3 4">L-25-5w-1</strain>
    </source>
</reference>
<dbReference type="PANTHER" id="PTHR43798:SF31">
    <property type="entry name" value="AB HYDROLASE SUPERFAMILY PROTEIN YCLE"/>
    <property type="match status" value="1"/>
</dbReference>
<dbReference type="GO" id="GO:0016020">
    <property type="term" value="C:membrane"/>
    <property type="evidence" value="ECO:0007669"/>
    <property type="project" value="TreeGrafter"/>
</dbReference>
<dbReference type="AlphaFoldDB" id="A0A3S0K6M1"/>
<comment type="caution">
    <text evidence="3">The sequence shown here is derived from an EMBL/GenBank/DDBJ whole genome shotgun (WGS) entry which is preliminary data.</text>
</comment>
<dbReference type="OrthoDB" id="9804723at2"/>
<keyword evidence="1 3" id="KW-0378">Hydrolase</keyword>
<evidence type="ECO:0000259" key="2">
    <source>
        <dbReference type="Pfam" id="PF12697"/>
    </source>
</evidence>
<proteinExistence type="predicted"/>
<sequence>MGGRLRGGVVPLPTGPASYLSIGVGGVPVVLLHGFAGDRLSWQFNLATLSLDRRTIAVDFPGHGLSHLDVGSGRVGEFAPWLLSVLDALAIPVAHVVGHSMGGYVGLELARLAPGRVASVSLIASAGLGTPFDLGFLRRVVALRTVEEGVECAQRLFGGPSPLILRIAEVLHAQCGDPPRQQALQSILEASFAPHADGGPAVDWSSIRAPVQALWGDADRVIPLPPPDCLPSDCSLHVFPGIGHMPHAEAAGPVTQEIRRFLAACDSRHGDAGAMLQSADLVIDLSGVNQS</sequence>
<evidence type="ECO:0000256" key="1">
    <source>
        <dbReference type="ARBA" id="ARBA00022801"/>
    </source>
</evidence>
<accession>A0A3S0K6M1</accession>
<feature type="domain" description="AB hydrolase-1" evidence="2">
    <location>
        <begin position="29"/>
        <end position="251"/>
    </location>
</feature>
<gene>
    <name evidence="3" type="ORF">EJ903_06990</name>
</gene>
<dbReference type="Proteomes" id="UP000277007">
    <property type="component" value="Unassembled WGS sequence"/>
</dbReference>
<evidence type="ECO:0000313" key="3">
    <source>
        <dbReference type="EMBL" id="RTR22588.1"/>
    </source>
</evidence>
<dbReference type="InterPro" id="IPR000073">
    <property type="entry name" value="AB_hydrolase_1"/>
</dbReference>
<dbReference type="SUPFAM" id="SSF53474">
    <property type="entry name" value="alpha/beta-Hydrolases"/>
    <property type="match status" value="1"/>
</dbReference>
<dbReference type="EMBL" id="RXMA01000004">
    <property type="protein sequence ID" value="RTR22588.1"/>
    <property type="molecule type" value="Genomic_DNA"/>
</dbReference>
<name>A0A3S0K6M1_9PROT</name>
<dbReference type="InterPro" id="IPR029058">
    <property type="entry name" value="AB_hydrolase_fold"/>
</dbReference>
<dbReference type="PANTHER" id="PTHR43798">
    <property type="entry name" value="MONOACYLGLYCEROL LIPASE"/>
    <property type="match status" value="1"/>
</dbReference>
<dbReference type="Pfam" id="PF12697">
    <property type="entry name" value="Abhydrolase_6"/>
    <property type="match status" value="1"/>
</dbReference>
<protein>
    <submittedName>
        <fullName evidence="3">Alpha/beta fold hydrolase</fullName>
    </submittedName>
</protein>
<dbReference type="RefSeq" id="WP_126613546.1">
    <property type="nucleotide sequence ID" value="NZ_RXMA01000004.1"/>
</dbReference>
<keyword evidence="4" id="KW-1185">Reference proteome</keyword>
<organism evidence="3 4">
    <name type="scientific">Azospirillum griseum</name>
    <dbReference type="NCBI Taxonomy" id="2496639"/>
    <lineage>
        <taxon>Bacteria</taxon>
        <taxon>Pseudomonadati</taxon>
        <taxon>Pseudomonadota</taxon>
        <taxon>Alphaproteobacteria</taxon>
        <taxon>Rhodospirillales</taxon>
        <taxon>Azospirillaceae</taxon>
        <taxon>Azospirillum</taxon>
    </lineage>
</organism>
<dbReference type="GO" id="GO:0016787">
    <property type="term" value="F:hydrolase activity"/>
    <property type="evidence" value="ECO:0007669"/>
    <property type="project" value="UniProtKB-KW"/>
</dbReference>
<evidence type="ECO:0000313" key="4">
    <source>
        <dbReference type="Proteomes" id="UP000277007"/>
    </source>
</evidence>